<name>X0UZ93_9ZZZZ</name>
<evidence type="ECO:0000313" key="1">
    <source>
        <dbReference type="EMBL" id="GAG11159.1"/>
    </source>
</evidence>
<gene>
    <name evidence="1" type="ORF">S01H1_42998</name>
</gene>
<sequence length="113" mass="13212">MIFSQYDGQRCVLDGQQRLTTIYRYKKGKFHVDDNYYNDLSEDEQEDFKNYNIAVQEFVLEDEDDDCDVINTFSILNAGQQVPRAMRSGLASMVPTFWGHPCKASRLKKLMKK</sequence>
<protein>
    <recommendedName>
        <fullName evidence="2">DUF262 domain-containing protein</fullName>
    </recommendedName>
</protein>
<proteinExistence type="predicted"/>
<dbReference type="AlphaFoldDB" id="X0UZ93"/>
<evidence type="ECO:0008006" key="2">
    <source>
        <dbReference type="Google" id="ProtNLM"/>
    </source>
</evidence>
<dbReference type="EMBL" id="BARS01027367">
    <property type="protein sequence ID" value="GAG11159.1"/>
    <property type="molecule type" value="Genomic_DNA"/>
</dbReference>
<organism evidence="1">
    <name type="scientific">marine sediment metagenome</name>
    <dbReference type="NCBI Taxonomy" id="412755"/>
    <lineage>
        <taxon>unclassified sequences</taxon>
        <taxon>metagenomes</taxon>
        <taxon>ecological metagenomes</taxon>
    </lineage>
</organism>
<accession>X0UZ93</accession>
<reference evidence="1" key="1">
    <citation type="journal article" date="2014" name="Front. Microbiol.">
        <title>High frequency of phylogenetically diverse reductive dehalogenase-homologous genes in deep subseafloor sedimentary metagenomes.</title>
        <authorList>
            <person name="Kawai M."/>
            <person name="Futagami T."/>
            <person name="Toyoda A."/>
            <person name="Takaki Y."/>
            <person name="Nishi S."/>
            <person name="Hori S."/>
            <person name="Arai W."/>
            <person name="Tsubouchi T."/>
            <person name="Morono Y."/>
            <person name="Uchiyama I."/>
            <person name="Ito T."/>
            <person name="Fujiyama A."/>
            <person name="Inagaki F."/>
            <person name="Takami H."/>
        </authorList>
    </citation>
    <scope>NUCLEOTIDE SEQUENCE</scope>
    <source>
        <strain evidence="1">Expedition CK06-06</strain>
    </source>
</reference>
<comment type="caution">
    <text evidence="1">The sequence shown here is derived from an EMBL/GenBank/DDBJ whole genome shotgun (WGS) entry which is preliminary data.</text>
</comment>